<dbReference type="RefSeq" id="WP_115867237.1">
    <property type="nucleotide sequence ID" value="NZ_QREG01000004.1"/>
</dbReference>
<dbReference type="PROSITE" id="PS51257">
    <property type="entry name" value="PROKAR_LIPOPROTEIN"/>
    <property type="match status" value="1"/>
</dbReference>
<dbReference type="OrthoDB" id="5488826at2"/>
<organism evidence="4 5">
    <name type="scientific">Marinoscillum furvescens DSM 4134</name>
    <dbReference type="NCBI Taxonomy" id="1122208"/>
    <lineage>
        <taxon>Bacteria</taxon>
        <taxon>Pseudomonadati</taxon>
        <taxon>Bacteroidota</taxon>
        <taxon>Cytophagia</taxon>
        <taxon>Cytophagales</taxon>
        <taxon>Reichenbachiellaceae</taxon>
        <taxon>Marinoscillum</taxon>
    </lineage>
</organism>
<gene>
    <name evidence="4" type="ORF">C7460_104171</name>
</gene>
<evidence type="ECO:0000256" key="1">
    <source>
        <dbReference type="SAM" id="SignalP"/>
    </source>
</evidence>
<accession>A0A3D9L7Q6</accession>
<dbReference type="InterPro" id="IPR012334">
    <property type="entry name" value="Pectin_lyas_fold"/>
</dbReference>
<keyword evidence="5" id="KW-1185">Reference proteome</keyword>
<keyword evidence="1" id="KW-0732">Signal</keyword>
<evidence type="ECO:0000259" key="3">
    <source>
        <dbReference type="Pfam" id="PF16315"/>
    </source>
</evidence>
<dbReference type="SUPFAM" id="SSF51126">
    <property type="entry name" value="Pectin lyase-like"/>
    <property type="match status" value="1"/>
</dbReference>
<evidence type="ECO:0000313" key="4">
    <source>
        <dbReference type="EMBL" id="REE01151.1"/>
    </source>
</evidence>
<dbReference type="GO" id="GO:0016829">
    <property type="term" value="F:lyase activity"/>
    <property type="evidence" value="ECO:0007669"/>
    <property type="project" value="UniProtKB-KW"/>
</dbReference>
<feature type="signal peptide" evidence="1">
    <location>
        <begin position="1"/>
        <end position="24"/>
    </location>
</feature>
<dbReference type="EMBL" id="QREG01000004">
    <property type="protein sequence ID" value="REE01151.1"/>
    <property type="molecule type" value="Genomic_DNA"/>
</dbReference>
<name>A0A3D9L7Q6_MARFU</name>
<dbReference type="Gene3D" id="2.160.20.10">
    <property type="entry name" value="Single-stranded right-handed beta-helix, Pectin lyase-like"/>
    <property type="match status" value="1"/>
</dbReference>
<comment type="caution">
    <text evidence="4">The sequence shown here is derived from an EMBL/GenBank/DDBJ whole genome shotgun (WGS) entry which is preliminary data.</text>
</comment>
<proteinExistence type="predicted"/>
<evidence type="ECO:0000259" key="2">
    <source>
        <dbReference type="Pfam" id="PF12708"/>
    </source>
</evidence>
<feature type="domain" description="Rhamnogalacturonase A/B/Epimerase-like pectate lyase" evidence="2">
    <location>
        <begin position="64"/>
        <end position="129"/>
    </location>
</feature>
<feature type="chain" id="PRO_5017823164" evidence="1">
    <location>
        <begin position="25"/>
        <end position="522"/>
    </location>
</feature>
<feature type="domain" description="DUF4955" evidence="3">
    <location>
        <begin position="367"/>
        <end position="521"/>
    </location>
</feature>
<dbReference type="InterPro" id="IPR024535">
    <property type="entry name" value="RHGA/B-epi-like_pectate_lyase"/>
</dbReference>
<dbReference type="Pfam" id="PF12708">
    <property type="entry name" value="Pect-lyase_RHGA_epim"/>
    <property type="match status" value="1"/>
</dbReference>
<dbReference type="Proteomes" id="UP000256779">
    <property type="component" value="Unassembled WGS sequence"/>
</dbReference>
<dbReference type="Pfam" id="PF16315">
    <property type="entry name" value="DUF4955"/>
    <property type="match status" value="1"/>
</dbReference>
<evidence type="ECO:0000313" key="5">
    <source>
        <dbReference type="Proteomes" id="UP000256779"/>
    </source>
</evidence>
<keyword evidence="4" id="KW-0456">Lyase</keyword>
<sequence length="522" mass="56887">MSKIVCFLVWVSVLSVSCSSHSGAQNDQGDKARGIHVDGLPDFSYAGYDFGQGELPEGNGLQVFRVEDFGAIANDANSDFKAIQSAIDAAEANGGIVLFGPGRYLLNEQKGNQQGLIIEADNVILRGAGDGPEGTELFMSWQLEPADPSKMYSTPAMIQFRASSKKQDAGSLAKDVARGQDHLEFVGEPKVKAGDFITISAVGTFLNEQLLEGKKTRPIWSRINERGAAVDEIHQVKAVDGNRVVLHAPVTLAISASDPWEIKKIQLLQKCGVEQLHFIGNFHEGFEHHKNALHDSGFTGIAMVRTFNSWIRHVSFSDVSAAASFSSSLCGTFLHCKVKGNGGHSSFGFHASTRSLMAYCEDQANAWHGPNASHRSVGSVIYKFEGINRGIDLHGDFPRNTLFDQCVMAGFDGDSVGRASHGASFRNLPNHMGGLVLWNFEQTARPRPGFDFWDLYEDKPDELYGPLTAVNPVIVGYKGEGTSFVKESVGKVESWGKHVAPASLFLYQKQQNGMKIPTYLKN</sequence>
<reference evidence="4 5" key="1">
    <citation type="submission" date="2018-07" db="EMBL/GenBank/DDBJ databases">
        <title>Genomic Encyclopedia of Type Strains, Phase IV (KMG-IV): sequencing the most valuable type-strain genomes for metagenomic binning, comparative biology and taxonomic classification.</title>
        <authorList>
            <person name="Goeker M."/>
        </authorList>
    </citation>
    <scope>NUCLEOTIDE SEQUENCE [LARGE SCALE GENOMIC DNA]</scope>
    <source>
        <strain evidence="4 5">DSM 4134</strain>
    </source>
</reference>
<dbReference type="InterPro" id="IPR032532">
    <property type="entry name" value="DUF4955"/>
</dbReference>
<dbReference type="AlphaFoldDB" id="A0A3D9L7Q6"/>
<protein>
    <submittedName>
        <fullName evidence="4">Pectate lyase-like protein</fullName>
    </submittedName>
</protein>
<dbReference type="InterPro" id="IPR011050">
    <property type="entry name" value="Pectin_lyase_fold/virulence"/>
</dbReference>